<evidence type="ECO:0000256" key="1">
    <source>
        <dbReference type="SAM" id="Phobius"/>
    </source>
</evidence>
<keyword evidence="4" id="KW-1185">Reference proteome</keyword>
<keyword evidence="1" id="KW-1133">Transmembrane helix</keyword>
<dbReference type="InterPro" id="IPR029058">
    <property type="entry name" value="AB_hydrolase_fold"/>
</dbReference>
<dbReference type="SUPFAM" id="SSF53474">
    <property type="entry name" value="alpha/beta-Hydrolases"/>
    <property type="match status" value="1"/>
</dbReference>
<dbReference type="EMBL" id="PVTJ01000001">
    <property type="protein sequence ID" value="PRY62247.1"/>
    <property type="molecule type" value="Genomic_DNA"/>
</dbReference>
<evidence type="ECO:0000259" key="2">
    <source>
        <dbReference type="Pfam" id="PF00561"/>
    </source>
</evidence>
<proteinExistence type="predicted"/>
<reference evidence="3 4" key="1">
    <citation type="submission" date="2018-03" db="EMBL/GenBank/DDBJ databases">
        <title>Genomic Encyclopedia of Type Strains, Phase III (KMG-III): the genomes of soil and plant-associated and newly described type strains.</title>
        <authorList>
            <person name="Whitman W."/>
        </authorList>
    </citation>
    <scope>NUCLEOTIDE SEQUENCE [LARGE SCALE GENOMIC DNA]</scope>
    <source>
        <strain evidence="3 4">CGMCC 4.7067</strain>
    </source>
</reference>
<dbReference type="OrthoDB" id="5513277at2"/>
<organism evidence="3 4">
    <name type="scientific">Glycomyces artemisiae</name>
    <dbReference type="NCBI Taxonomy" id="1076443"/>
    <lineage>
        <taxon>Bacteria</taxon>
        <taxon>Bacillati</taxon>
        <taxon>Actinomycetota</taxon>
        <taxon>Actinomycetes</taxon>
        <taxon>Glycomycetales</taxon>
        <taxon>Glycomycetaceae</taxon>
        <taxon>Glycomyces</taxon>
    </lineage>
</organism>
<feature type="domain" description="AB hydrolase-1" evidence="2">
    <location>
        <begin position="98"/>
        <end position="230"/>
    </location>
</feature>
<dbReference type="Pfam" id="PF00561">
    <property type="entry name" value="Abhydrolase_1"/>
    <property type="match status" value="1"/>
</dbReference>
<dbReference type="RefSeq" id="WP_106362280.1">
    <property type="nucleotide sequence ID" value="NZ_PVTJ01000001.1"/>
</dbReference>
<sequence>MDDETLEAEPQVKRRRRRRRWLIAGGVAVVVVLAGAFALRTPSPVGHWRSAEGYDAFVEAYDAAFADMPEPDETLDVRTDFGVVRFYRFTGTGDAAEPLVLLPGRASASPVWAGNLSSLLAIGDVYTVDLLGEPGMSVQDRPIEDDADQAEWLDQALAGLPEDRFNLVGVSIGGWTAANLAVRQPERVASVTLVDAVFVFDGMPVGTMIRSIPASVPWFPKSWRDGFNSYTAGGAEVEDVPVADMIEAGMQHYQLRLPAPTQITEDQLSALEMPVLAIIAGRSVMHNPETARETAERVLPDGSVVFYEDATHAVNGEHPEEIAADIAELLGV</sequence>
<dbReference type="PANTHER" id="PTHR43798:SF33">
    <property type="entry name" value="HYDROLASE, PUTATIVE (AFU_ORTHOLOGUE AFUA_2G14860)-RELATED"/>
    <property type="match status" value="1"/>
</dbReference>
<dbReference type="Gene3D" id="3.40.50.1820">
    <property type="entry name" value="alpha/beta hydrolase"/>
    <property type="match status" value="1"/>
</dbReference>
<name>A0A2T0UWN1_9ACTN</name>
<accession>A0A2T0UWN1</accession>
<dbReference type="AlphaFoldDB" id="A0A2T0UWN1"/>
<feature type="transmembrane region" description="Helical" evidence="1">
    <location>
        <begin position="21"/>
        <end position="39"/>
    </location>
</feature>
<dbReference type="GO" id="GO:0047372">
    <property type="term" value="F:monoacylglycerol lipase activity"/>
    <property type="evidence" value="ECO:0007669"/>
    <property type="project" value="TreeGrafter"/>
</dbReference>
<dbReference type="InterPro" id="IPR000073">
    <property type="entry name" value="AB_hydrolase_1"/>
</dbReference>
<gene>
    <name evidence="3" type="ORF">B0I28_101575</name>
</gene>
<evidence type="ECO:0000313" key="3">
    <source>
        <dbReference type="EMBL" id="PRY62247.1"/>
    </source>
</evidence>
<protein>
    <submittedName>
        <fullName evidence="3">Pimeloyl-ACP methyl ester carboxylesterase</fullName>
    </submittedName>
</protein>
<dbReference type="PANTHER" id="PTHR43798">
    <property type="entry name" value="MONOACYLGLYCEROL LIPASE"/>
    <property type="match status" value="1"/>
</dbReference>
<dbReference type="Proteomes" id="UP000238176">
    <property type="component" value="Unassembled WGS sequence"/>
</dbReference>
<keyword evidence="1" id="KW-0812">Transmembrane</keyword>
<keyword evidence="1" id="KW-0472">Membrane</keyword>
<dbReference type="GO" id="GO:0046464">
    <property type="term" value="P:acylglycerol catabolic process"/>
    <property type="evidence" value="ECO:0007669"/>
    <property type="project" value="TreeGrafter"/>
</dbReference>
<dbReference type="GO" id="GO:0016020">
    <property type="term" value="C:membrane"/>
    <property type="evidence" value="ECO:0007669"/>
    <property type="project" value="TreeGrafter"/>
</dbReference>
<evidence type="ECO:0000313" key="4">
    <source>
        <dbReference type="Proteomes" id="UP000238176"/>
    </source>
</evidence>
<comment type="caution">
    <text evidence="3">The sequence shown here is derived from an EMBL/GenBank/DDBJ whole genome shotgun (WGS) entry which is preliminary data.</text>
</comment>
<dbReference type="InterPro" id="IPR050266">
    <property type="entry name" value="AB_hydrolase_sf"/>
</dbReference>